<evidence type="ECO:0000313" key="3">
    <source>
        <dbReference type="EMBL" id="GGL89390.1"/>
    </source>
</evidence>
<dbReference type="Proteomes" id="UP000655208">
    <property type="component" value="Unassembled WGS sequence"/>
</dbReference>
<dbReference type="EMBL" id="BMNA01000001">
    <property type="protein sequence ID" value="GGL89390.1"/>
    <property type="molecule type" value="Genomic_DNA"/>
</dbReference>
<reference evidence="3" key="2">
    <citation type="submission" date="2020-09" db="EMBL/GenBank/DDBJ databases">
        <authorList>
            <person name="Sun Q."/>
            <person name="Zhou Y."/>
        </authorList>
    </citation>
    <scope>NUCLEOTIDE SEQUENCE</scope>
    <source>
        <strain evidence="3">CGMCC 4.7308</strain>
    </source>
</reference>
<gene>
    <name evidence="3" type="ORF">GCM10011594_06250</name>
</gene>
<feature type="region of interest" description="Disordered" evidence="1">
    <location>
        <begin position="1"/>
        <end position="20"/>
    </location>
</feature>
<dbReference type="InterPro" id="IPR022742">
    <property type="entry name" value="Hydrolase_4"/>
</dbReference>
<evidence type="ECO:0000313" key="4">
    <source>
        <dbReference type="Proteomes" id="UP000655208"/>
    </source>
</evidence>
<dbReference type="Gene3D" id="3.40.50.1820">
    <property type="entry name" value="alpha/beta hydrolase"/>
    <property type="match status" value="1"/>
</dbReference>
<protein>
    <submittedName>
        <fullName evidence="3">Alpha/beta hydrolase</fullName>
    </submittedName>
</protein>
<dbReference type="GO" id="GO:0016787">
    <property type="term" value="F:hydrolase activity"/>
    <property type="evidence" value="ECO:0007669"/>
    <property type="project" value="UniProtKB-KW"/>
</dbReference>
<proteinExistence type="predicted"/>
<dbReference type="InterPro" id="IPR029058">
    <property type="entry name" value="AB_hydrolase_fold"/>
</dbReference>
<reference evidence="3" key="1">
    <citation type="journal article" date="2014" name="Int. J. Syst. Evol. Microbiol.">
        <title>Complete genome sequence of Corynebacterium casei LMG S-19264T (=DSM 44701T), isolated from a smear-ripened cheese.</title>
        <authorList>
            <consortium name="US DOE Joint Genome Institute (JGI-PGF)"/>
            <person name="Walter F."/>
            <person name="Albersmeier A."/>
            <person name="Kalinowski J."/>
            <person name="Ruckert C."/>
        </authorList>
    </citation>
    <scope>NUCLEOTIDE SEQUENCE</scope>
    <source>
        <strain evidence="3">CGMCC 4.7308</strain>
    </source>
</reference>
<evidence type="ECO:0000256" key="1">
    <source>
        <dbReference type="SAM" id="MobiDB-lite"/>
    </source>
</evidence>
<comment type="caution">
    <text evidence="3">The sequence shown here is derived from an EMBL/GenBank/DDBJ whole genome shotgun (WGS) entry which is preliminary data.</text>
</comment>
<accession>A0A917SPZ9</accession>
<dbReference type="Pfam" id="PF12146">
    <property type="entry name" value="Hydrolase_4"/>
    <property type="match status" value="1"/>
</dbReference>
<keyword evidence="4" id="KW-1185">Reference proteome</keyword>
<evidence type="ECO:0000259" key="2">
    <source>
        <dbReference type="Pfam" id="PF12146"/>
    </source>
</evidence>
<organism evidence="3 4">
    <name type="scientific">Nakamurella endophytica</name>
    <dbReference type="NCBI Taxonomy" id="1748367"/>
    <lineage>
        <taxon>Bacteria</taxon>
        <taxon>Bacillati</taxon>
        <taxon>Actinomycetota</taxon>
        <taxon>Actinomycetes</taxon>
        <taxon>Nakamurellales</taxon>
        <taxon>Nakamurellaceae</taxon>
        <taxon>Nakamurella</taxon>
    </lineage>
</organism>
<keyword evidence="3" id="KW-0378">Hydrolase</keyword>
<dbReference type="SUPFAM" id="SSF53474">
    <property type="entry name" value="alpha/beta-Hydrolases"/>
    <property type="match status" value="1"/>
</dbReference>
<dbReference type="AlphaFoldDB" id="A0A917SPZ9"/>
<sequence>MSDTLPTAGLAGGPPGRVTVGKPVPDVLGDGYEAIPLHLPPEDGQPLRATVVRRRAPEPTGRAILYVHGFADYFFQTELADFHVARGTDFYAVDLRRYGRSLLPGQTPYQTGDLAEYTVELDAALALITADGHDRVTVEAHSTGGLITPLWLADRADPGPVDALVLNSPFLAINASAFVRTVVGPGVSLASRWRPGGVLPLPDHGLYGRSISAQHDGEWTFDLQWKPVQGVPVHLGWLAAIRRGQHRLRHNLGLPFPVLVLCSTRTVRTNVWTEDLLRGDAVLDADRIADLSPRLGRHVTCVRVPDALHDVLLSRPEARRRAYDEMAQWLTRYGVG</sequence>
<dbReference type="RefSeq" id="WP_188939970.1">
    <property type="nucleotide sequence ID" value="NZ_BMNA01000001.1"/>
</dbReference>
<feature type="domain" description="Serine aminopeptidase S33" evidence="2">
    <location>
        <begin position="62"/>
        <end position="184"/>
    </location>
</feature>
<name>A0A917SPZ9_9ACTN</name>